<feature type="domain" description="Radical SAM core" evidence="7">
    <location>
        <begin position="17"/>
        <end position="221"/>
    </location>
</feature>
<dbReference type="SFLD" id="SFLDG01094">
    <property type="entry name" value="Uncharacterised_Radical_SAM_Su"/>
    <property type="match status" value="1"/>
</dbReference>
<dbReference type="InterPro" id="IPR013785">
    <property type="entry name" value="Aldolase_TIM"/>
</dbReference>
<evidence type="ECO:0000256" key="1">
    <source>
        <dbReference type="ARBA" id="ARBA00001966"/>
    </source>
</evidence>
<dbReference type="PANTHER" id="PTHR30352:SF13">
    <property type="entry name" value="GLYCYL-RADICAL ENZYME ACTIVATING ENZYME YJJW-RELATED"/>
    <property type="match status" value="1"/>
</dbReference>
<dbReference type="Proteomes" id="UP000664698">
    <property type="component" value="Unassembled WGS sequence"/>
</dbReference>
<dbReference type="InterPro" id="IPR012840">
    <property type="entry name" value="NrdG2"/>
</dbReference>
<comment type="caution">
    <text evidence="8">The sequence shown here is derived from an EMBL/GenBank/DDBJ whole genome shotgun (WGS) entry which is preliminary data.</text>
</comment>
<dbReference type="NCBIfam" id="TIGR02495">
    <property type="entry name" value="NrdG2"/>
    <property type="match status" value="1"/>
</dbReference>
<organism evidence="8 9">
    <name type="scientific">Algoriphagus aestuariicola</name>
    <dbReference type="NCBI Taxonomy" id="1852016"/>
    <lineage>
        <taxon>Bacteria</taxon>
        <taxon>Pseudomonadati</taxon>
        <taxon>Bacteroidota</taxon>
        <taxon>Cytophagia</taxon>
        <taxon>Cytophagales</taxon>
        <taxon>Cyclobacteriaceae</taxon>
        <taxon>Algoriphagus</taxon>
    </lineage>
</organism>
<accession>A0ABS3BRI8</accession>
<keyword evidence="2" id="KW-0004">4Fe-4S</keyword>
<comment type="cofactor">
    <cofactor evidence="1">
        <name>[4Fe-4S] cluster</name>
        <dbReference type="ChEBI" id="CHEBI:49883"/>
    </cofactor>
</comment>
<dbReference type="SUPFAM" id="SSF102114">
    <property type="entry name" value="Radical SAM enzymes"/>
    <property type="match status" value="1"/>
</dbReference>
<dbReference type="Gene3D" id="3.20.20.70">
    <property type="entry name" value="Aldolase class I"/>
    <property type="match status" value="1"/>
</dbReference>
<dbReference type="InterPro" id="IPR058240">
    <property type="entry name" value="rSAM_sf"/>
</dbReference>
<keyword evidence="6" id="KW-0411">Iron-sulfur</keyword>
<gene>
    <name evidence="8" type="ORF">J0A67_13550</name>
</gene>
<keyword evidence="9" id="KW-1185">Reference proteome</keyword>
<keyword evidence="3" id="KW-0949">S-adenosyl-L-methionine</keyword>
<dbReference type="PANTHER" id="PTHR30352">
    <property type="entry name" value="PYRUVATE FORMATE-LYASE-ACTIVATING ENZYME"/>
    <property type="match status" value="1"/>
</dbReference>
<evidence type="ECO:0000256" key="5">
    <source>
        <dbReference type="ARBA" id="ARBA00023004"/>
    </source>
</evidence>
<dbReference type="CDD" id="cd01335">
    <property type="entry name" value="Radical_SAM"/>
    <property type="match status" value="1"/>
</dbReference>
<dbReference type="InterPro" id="IPR007197">
    <property type="entry name" value="rSAM"/>
</dbReference>
<dbReference type="EMBL" id="JAFKCW010000003">
    <property type="protein sequence ID" value="MBN7801894.1"/>
    <property type="molecule type" value="Genomic_DNA"/>
</dbReference>
<evidence type="ECO:0000313" key="8">
    <source>
        <dbReference type="EMBL" id="MBN7801894.1"/>
    </source>
</evidence>
<name>A0ABS3BRI8_9BACT</name>
<dbReference type="SFLD" id="SFLDS00029">
    <property type="entry name" value="Radical_SAM"/>
    <property type="match status" value="1"/>
</dbReference>
<dbReference type="Pfam" id="PF04055">
    <property type="entry name" value="Radical_SAM"/>
    <property type="match status" value="1"/>
</dbReference>
<evidence type="ECO:0000313" key="9">
    <source>
        <dbReference type="Proteomes" id="UP000664698"/>
    </source>
</evidence>
<evidence type="ECO:0000256" key="6">
    <source>
        <dbReference type="ARBA" id="ARBA00023014"/>
    </source>
</evidence>
<protein>
    <submittedName>
        <fullName evidence="8">Anaerobic ribonucleoside-triphosphate reductase activating protein</fullName>
    </submittedName>
</protein>
<evidence type="ECO:0000256" key="2">
    <source>
        <dbReference type="ARBA" id="ARBA00022485"/>
    </source>
</evidence>
<evidence type="ECO:0000256" key="3">
    <source>
        <dbReference type="ARBA" id="ARBA00022691"/>
    </source>
</evidence>
<reference evidence="8 9" key="1">
    <citation type="submission" date="2021-03" db="EMBL/GenBank/DDBJ databases">
        <title>novel species isolated from a fishpond in China.</title>
        <authorList>
            <person name="Lu H."/>
            <person name="Cai Z."/>
        </authorList>
    </citation>
    <scope>NUCLEOTIDE SEQUENCE [LARGE SCALE GENOMIC DNA]</scope>
    <source>
        <strain evidence="8 9">JCM 31546</strain>
    </source>
</reference>
<keyword evidence="5" id="KW-0408">Iron</keyword>
<keyword evidence="4" id="KW-0479">Metal-binding</keyword>
<sequence length="221" mass="25609">MEKGRPVFSISPFTLLDFPDRMACILWFAGCNMRCTYCYNPEIVLGKGKLSWDDVREFLLTRIGMLDGVVFSGGECTIHPQIIPFAREVKRMGFEVKIDTNGSRPDVLETLIQENLVDFAALDFKGMPGNYWKITRSHLFKPFEKSLKILLGSSVRFEVRTTVHPDLLNYQELDEMEKWLREKGFSGTFYLQLFRGDKETLGDLTQTRKPDFVLEQSVWRT</sequence>
<dbReference type="PROSITE" id="PS51918">
    <property type="entry name" value="RADICAL_SAM"/>
    <property type="match status" value="1"/>
</dbReference>
<evidence type="ECO:0000259" key="7">
    <source>
        <dbReference type="PROSITE" id="PS51918"/>
    </source>
</evidence>
<proteinExistence type="predicted"/>
<dbReference type="SFLD" id="SFLDG01067">
    <property type="entry name" value="SPASM/twitch_domain_containing"/>
    <property type="match status" value="1"/>
</dbReference>
<dbReference type="InterPro" id="IPR034457">
    <property type="entry name" value="Organic_radical-activating"/>
</dbReference>
<evidence type="ECO:0000256" key="4">
    <source>
        <dbReference type="ARBA" id="ARBA00022723"/>
    </source>
</evidence>